<dbReference type="STRING" id="1754191.A0A1Y1VDV8"/>
<dbReference type="PANTHER" id="PTHR21964">
    <property type="entry name" value="BREAST CANCER METASTASIS-SUPPRESSOR 1"/>
    <property type="match status" value="1"/>
</dbReference>
<name>A0A1Y1VDV8_9FUNG</name>
<comment type="caution">
    <text evidence="8">The sequence shown here is derived from an EMBL/GenBank/DDBJ whole genome shotgun (WGS) entry which is preliminary data.</text>
</comment>
<dbReference type="SMART" id="SM01401">
    <property type="entry name" value="Sds3"/>
    <property type="match status" value="1"/>
</dbReference>
<keyword evidence="6" id="KW-0175">Coiled coil</keyword>
<keyword evidence="5" id="KW-0539">Nucleus</keyword>
<accession>A0A1Y1VDV8</accession>
<evidence type="ECO:0000256" key="7">
    <source>
        <dbReference type="SAM" id="MobiDB-lite"/>
    </source>
</evidence>
<dbReference type="GO" id="GO:0005654">
    <property type="term" value="C:nucleoplasm"/>
    <property type="evidence" value="ECO:0007669"/>
    <property type="project" value="UniProtKB-ARBA"/>
</dbReference>
<protein>
    <submittedName>
        <fullName evidence="8">Uncharacterized protein</fullName>
    </submittedName>
</protein>
<proteinExistence type="predicted"/>
<evidence type="ECO:0000256" key="6">
    <source>
        <dbReference type="SAM" id="Coils"/>
    </source>
</evidence>
<sequence length="229" mass="27379">MVVLKVSSEAAQVVEKEIKEEPQNEKNELGKKEKKYKHYIDKLEQLDNDFIANKEKIYEEKLNKYHEELHELQEGTHPEFLSRIDKLDKERQETIEYHEYIKNCQIHCTNLIYENEINAAMVEYMQEVQGLKEKMLESIENKKRKLKEESENDIIHEQTIDIQKNRTTRRTQKTHDEKKEKRRKNTNRVHQGVPFLLKENEIMDDMNILKKGSYIPPAKKSGKGKKKLT</sequence>
<keyword evidence="9" id="KW-1185">Reference proteome</keyword>
<evidence type="ECO:0000313" key="8">
    <source>
        <dbReference type="EMBL" id="ORX53804.1"/>
    </source>
</evidence>
<dbReference type="InterPro" id="IPR013907">
    <property type="entry name" value="Sds3"/>
</dbReference>
<dbReference type="AlphaFoldDB" id="A0A1Y1VDV8"/>
<dbReference type="Pfam" id="PF08598">
    <property type="entry name" value="Sds3"/>
    <property type="match status" value="1"/>
</dbReference>
<evidence type="ECO:0000256" key="1">
    <source>
        <dbReference type="ARBA" id="ARBA00004123"/>
    </source>
</evidence>
<reference evidence="8 9" key="2">
    <citation type="submission" date="2016-08" db="EMBL/GenBank/DDBJ databases">
        <title>Pervasive Adenine N6-methylation of Active Genes in Fungi.</title>
        <authorList>
            <consortium name="DOE Joint Genome Institute"/>
            <person name="Mondo S.J."/>
            <person name="Dannebaum R.O."/>
            <person name="Kuo R.C."/>
            <person name="Labutti K."/>
            <person name="Haridas S."/>
            <person name="Kuo A."/>
            <person name="Salamov A."/>
            <person name="Ahrendt S.R."/>
            <person name="Lipzen A."/>
            <person name="Sullivan W."/>
            <person name="Andreopoulos W.B."/>
            <person name="Clum A."/>
            <person name="Lindquist E."/>
            <person name="Daum C."/>
            <person name="Ramamoorthy G.K."/>
            <person name="Gryganskyi A."/>
            <person name="Culley D."/>
            <person name="Magnuson J.K."/>
            <person name="James T.Y."/>
            <person name="O'Malley M.A."/>
            <person name="Stajich J.E."/>
            <person name="Spatafora J.W."/>
            <person name="Visel A."/>
            <person name="Grigoriev I.V."/>
        </authorList>
    </citation>
    <scope>NUCLEOTIDE SEQUENCE [LARGE SCALE GENOMIC DNA]</scope>
    <source>
        <strain evidence="9">finn</strain>
    </source>
</reference>
<dbReference type="GO" id="GO:0010468">
    <property type="term" value="P:regulation of gene expression"/>
    <property type="evidence" value="ECO:0007669"/>
    <property type="project" value="UniProtKB-ARBA"/>
</dbReference>
<evidence type="ECO:0000256" key="5">
    <source>
        <dbReference type="ARBA" id="ARBA00023242"/>
    </source>
</evidence>
<feature type="coiled-coil region" evidence="6">
    <location>
        <begin position="29"/>
        <end position="75"/>
    </location>
</feature>
<evidence type="ECO:0000256" key="2">
    <source>
        <dbReference type="ARBA" id="ARBA00022491"/>
    </source>
</evidence>
<evidence type="ECO:0000256" key="3">
    <source>
        <dbReference type="ARBA" id="ARBA00023015"/>
    </source>
</evidence>
<keyword evidence="4" id="KW-0804">Transcription</keyword>
<comment type="subcellular location">
    <subcellularLocation>
        <location evidence="1">Nucleus</location>
    </subcellularLocation>
</comment>
<organism evidence="8 9">
    <name type="scientific">Piromyces finnis</name>
    <dbReference type="NCBI Taxonomy" id="1754191"/>
    <lineage>
        <taxon>Eukaryota</taxon>
        <taxon>Fungi</taxon>
        <taxon>Fungi incertae sedis</taxon>
        <taxon>Chytridiomycota</taxon>
        <taxon>Chytridiomycota incertae sedis</taxon>
        <taxon>Neocallimastigomycetes</taxon>
        <taxon>Neocallimastigales</taxon>
        <taxon>Neocallimastigaceae</taxon>
        <taxon>Piromyces</taxon>
    </lineage>
</organism>
<reference evidence="8 9" key="1">
    <citation type="submission" date="2016-08" db="EMBL/GenBank/DDBJ databases">
        <title>Genomes of anaerobic fungi encode conserved fungal cellulosomes for biomass hydrolysis.</title>
        <authorList>
            <consortium name="DOE Joint Genome Institute"/>
            <person name="Haitjema C.H."/>
            <person name="Gilmore S.P."/>
            <person name="Henske J.K."/>
            <person name="Solomon K.V."/>
            <person name="De Groot R."/>
            <person name="Kuo A."/>
            <person name="Mondo S.J."/>
            <person name="Salamov A.A."/>
            <person name="Labutti K."/>
            <person name="Zhao Z."/>
            <person name="Chiniquy J."/>
            <person name="Barry K."/>
            <person name="Brewer H.M."/>
            <person name="Purvine S.O."/>
            <person name="Wright A.T."/>
            <person name="Boxma B."/>
            <person name="Van Alen T."/>
            <person name="Hackstein J.H."/>
            <person name="Baker S.E."/>
            <person name="Grigoriev I.V."/>
            <person name="O'Malley M.A."/>
        </authorList>
    </citation>
    <scope>NUCLEOTIDE SEQUENCE [LARGE SCALE GENOMIC DNA]</scope>
    <source>
        <strain evidence="9">finn</strain>
    </source>
</reference>
<evidence type="ECO:0000256" key="4">
    <source>
        <dbReference type="ARBA" id="ARBA00023163"/>
    </source>
</evidence>
<evidence type="ECO:0000313" key="9">
    <source>
        <dbReference type="Proteomes" id="UP000193719"/>
    </source>
</evidence>
<dbReference type="EMBL" id="MCFH01000012">
    <property type="protein sequence ID" value="ORX53804.1"/>
    <property type="molecule type" value="Genomic_DNA"/>
</dbReference>
<dbReference type="OrthoDB" id="70376at2759"/>
<feature type="coiled-coil region" evidence="6">
    <location>
        <begin position="114"/>
        <end position="152"/>
    </location>
</feature>
<gene>
    <name evidence="8" type="ORF">BCR36DRAFT_348773</name>
</gene>
<dbReference type="Proteomes" id="UP000193719">
    <property type="component" value="Unassembled WGS sequence"/>
</dbReference>
<keyword evidence="2" id="KW-0678">Repressor</keyword>
<keyword evidence="3" id="KW-0805">Transcription regulation</keyword>
<feature type="region of interest" description="Disordered" evidence="7">
    <location>
        <begin position="156"/>
        <end position="191"/>
    </location>
</feature>